<dbReference type="EMBL" id="JAACJK010000224">
    <property type="protein sequence ID" value="KAF5313432.1"/>
    <property type="molecule type" value="Genomic_DNA"/>
</dbReference>
<evidence type="ECO:0000313" key="5">
    <source>
        <dbReference type="Proteomes" id="UP000541558"/>
    </source>
</evidence>
<feature type="domain" description="Chorismate mutase" evidence="3">
    <location>
        <begin position="62"/>
        <end position="152"/>
    </location>
</feature>
<accession>A0A8H5B0D9</accession>
<dbReference type="GO" id="GO:0046417">
    <property type="term" value="P:chorismate metabolic process"/>
    <property type="evidence" value="ECO:0007669"/>
    <property type="project" value="InterPro"/>
</dbReference>
<dbReference type="SMART" id="SM00830">
    <property type="entry name" value="CM_2"/>
    <property type="match status" value="1"/>
</dbReference>
<dbReference type="PANTHER" id="PTHR38041:SF1">
    <property type="entry name" value="CHORISMATE MUTASE"/>
    <property type="match status" value="1"/>
</dbReference>
<dbReference type="Gene3D" id="1.20.59.10">
    <property type="entry name" value="Chorismate mutase"/>
    <property type="match status" value="1"/>
</dbReference>
<keyword evidence="1" id="KW-0413">Isomerase</keyword>
<dbReference type="PANTHER" id="PTHR38041">
    <property type="entry name" value="CHORISMATE MUTASE"/>
    <property type="match status" value="1"/>
</dbReference>
<dbReference type="InterPro" id="IPR036263">
    <property type="entry name" value="Chorismate_II_sf"/>
</dbReference>
<dbReference type="Pfam" id="PF01817">
    <property type="entry name" value="CM_2"/>
    <property type="match status" value="1"/>
</dbReference>
<feature type="chain" id="PRO_5034689755" description="Chorismate mutase domain-containing protein" evidence="2">
    <location>
        <begin position="25"/>
        <end position="159"/>
    </location>
</feature>
<sequence>MSRILYPALASLWCLLAVFASASSVRLAGDDFAKSCYREPLPDISPSSANRTVPWDIARGPGGCCSSLDEVRAGIDKVDADLLTLLSQRAALVREATRFKPTRSNVDVPSRDTEVINGAVEGSVKVNLPEAIARAVFTAIINSSVAFELCVFDAFNGGL</sequence>
<keyword evidence="2" id="KW-0732">Signal</keyword>
<proteinExistence type="predicted"/>
<dbReference type="Proteomes" id="UP000541558">
    <property type="component" value="Unassembled WGS sequence"/>
</dbReference>
<dbReference type="PROSITE" id="PS51168">
    <property type="entry name" value="CHORISMATE_MUT_2"/>
    <property type="match status" value="1"/>
</dbReference>
<evidence type="ECO:0000313" key="4">
    <source>
        <dbReference type="EMBL" id="KAF5313432.1"/>
    </source>
</evidence>
<reference evidence="4 5" key="1">
    <citation type="journal article" date="2020" name="ISME J.">
        <title>Uncovering the hidden diversity of litter-decomposition mechanisms in mushroom-forming fungi.</title>
        <authorList>
            <person name="Floudas D."/>
            <person name="Bentzer J."/>
            <person name="Ahren D."/>
            <person name="Johansson T."/>
            <person name="Persson P."/>
            <person name="Tunlid A."/>
        </authorList>
    </citation>
    <scope>NUCLEOTIDE SEQUENCE [LARGE SCALE GENOMIC DNA]</scope>
    <source>
        <strain evidence="4 5">CBS 175.51</strain>
    </source>
</reference>
<evidence type="ECO:0000256" key="1">
    <source>
        <dbReference type="ARBA" id="ARBA00023235"/>
    </source>
</evidence>
<comment type="caution">
    <text evidence="4">The sequence shown here is derived from an EMBL/GenBank/DDBJ whole genome shotgun (WGS) entry which is preliminary data.</text>
</comment>
<evidence type="ECO:0000259" key="3">
    <source>
        <dbReference type="PROSITE" id="PS51168"/>
    </source>
</evidence>
<dbReference type="InterPro" id="IPR002701">
    <property type="entry name" value="CM_II_prokaryot"/>
</dbReference>
<dbReference type="GO" id="GO:0009697">
    <property type="term" value="P:salicylic acid biosynthetic process"/>
    <property type="evidence" value="ECO:0007669"/>
    <property type="project" value="TreeGrafter"/>
</dbReference>
<keyword evidence="5" id="KW-1185">Reference proteome</keyword>
<dbReference type="OrthoDB" id="2843337at2759"/>
<gene>
    <name evidence="4" type="ORF">D9611_008483</name>
</gene>
<name>A0A8H5B0D9_9AGAR</name>
<dbReference type="InterPro" id="IPR051331">
    <property type="entry name" value="Chorismate_mutase-related"/>
</dbReference>
<dbReference type="AlphaFoldDB" id="A0A8H5B0D9"/>
<protein>
    <recommendedName>
        <fullName evidence="3">Chorismate mutase domain-containing protein</fullName>
    </recommendedName>
</protein>
<dbReference type="GO" id="GO:0004106">
    <property type="term" value="F:chorismate mutase activity"/>
    <property type="evidence" value="ECO:0007669"/>
    <property type="project" value="InterPro"/>
</dbReference>
<dbReference type="SUPFAM" id="SSF48600">
    <property type="entry name" value="Chorismate mutase II"/>
    <property type="match status" value="1"/>
</dbReference>
<dbReference type="InterPro" id="IPR036979">
    <property type="entry name" value="CM_dom_sf"/>
</dbReference>
<organism evidence="4 5">
    <name type="scientific">Ephemerocybe angulata</name>
    <dbReference type="NCBI Taxonomy" id="980116"/>
    <lineage>
        <taxon>Eukaryota</taxon>
        <taxon>Fungi</taxon>
        <taxon>Dikarya</taxon>
        <taxon>Basidiomycota</taxon>
        <taxon>Agaricomycotina</taxon>
        <taxon>Agaricomycetes</taxon>
        <taxon>Agaricomycetidae</taxon>
        <taxon>Agaricales</taxon>
        <taxon>Agaricineae</taxon>
        <taxon>Psathyrellaceae</taxon>
        <taxon>Ephemerocybe</taxon>
    </lineage>
</organism>
<feature type="signal peptide" evidence="2">
    <location>
        <begin position="1"/>
        <end position="24"/>
    </location>
</feature>
<evidence type="ECO:0000256" key="2">
    <source>
        <dbReference type="SAM" id="SignalP"/>
    </source>
</evidence>